<organism evidence="3 4">
    <name type="scientific">Leptospira ognonensis</name>
    <dbReference type="NCBI Taxonomy" id="2484945"/>
    <lineage>
        <taxon>Bacteria</taxon>
        <taxon>Pseudomonadati</taxon>
        <taxon>Spirochaetota</taxon>
        <taxon>Spirochaetia</taxon>
        <taxon>Leptospirales</taxon>
        <taxon>Leptospiraceae</taxon>
        <taxon>Leptospira</taxon>
    </lineage>
</organism>
<dbReference type="EMBL" id="RQGD01000015">
    <property type="protein sequence ID" value="TGL61536.1"/>
    <property type="molecule type" value="Genomic_DNA"/>
</dbReference>
<dbReference type="OrthoDB" id="4419580at2"/>
<gene>
    <name evidence="3" type="ORF">EHQ58_05160</name>
</gene>
<keyword evidence="4" id="KW-1185">Reference proteome</keyword>
<accession>A0A4R9K7W3</accession>
<dbReference type="PANTHER" id="PTHR35377">
    <property type="entry name" value="ANTITOXIN VAPB49-RELATED-RELATED"/>
    <property type="match status" value="1"/>
</dbReference>
<comment type="caution">
    <text evidence="3">The sequence shown here is derived from an EMBL/GenBank/DDBJ whole genome shotgun (WGS) entry which is preliminary data.</text>
</comment>
<dbReference type="AlphaFoldDB" id="A0A4R9K7W3"/>
<dbReference type="SUPFAM" id="SSF143120">
    <property type="entry name" value="YefM-like"/>
    <property type="match status" value="1"/>
</dbReference>
<dbReference type="NCBIfam" id="TIGR01552">
    <property type="entry name" value="phd_fam"/>
    <property type="match status" value="1"/>
</dbReference>
<comment type="function">
    <text evidence="2">Antitoxin component of a type II toxin-antitoxin (TA) system.</text>
</comment>
<dbReference type="InterPro" id="IPR036165">
    <property type="entry name" value="YefM-like_sf"/>
</dbReference>
<proteinExistence type="inferred from homology"/>
<dbReference type="Gene3D" id="3.40.1620.10">
    <property type="entry name" value="YefM-like domain"/>
    <property type="match status" value="1"/>
</dbReference>
<dbReference type="PANTHER" id="PTHR35377:SF8">
    <property type="entry name" value="ANTITOXIN VAPB22"/>
    <property type="match status" value="1"/>
</dbReference>
<dbReference type="Pfam" id="PF02604">
    <property type="entry name" value="PhdYeFM_antitox"/>
    <property type="match status" value="1"/>
</dbReference>
<reference evidence="3" key="1">
    <citation type="journal article" date="2019" name="PLoS Negl. Trop. Dis.">
        <title>Revisiting the worldwide diversity of Leptospira species in the environment.</title>
        <authorList>
            <person name="Vincent A.T."/>
            <person name="Schiettekatte O."/>
            <person name="Bourhy P."/>
            <person name="Veyrier F.J."/>
            <person name="Picardeau M."/>
        </authorList>
    </citation>
    <scope>NUCLEOTIDE SEQUENCE [LARGE SCALE GENOMIC DNA]</scope>
    <source>
        <strain evidence="3">201702476</strain>
    </source>
</reference>
<comment type="similarity">
    <text evidence="1 2">Belongs to the phD/YefM antitoxin family.</text>
</comment>
<dbReference type="RefSeq" id="WP_135622814.1">
    <property type="nucleotide sequence ID" value="NZ_RQGD01000015.1"/>
</dbReference>
<sequence length="97" mass="11479">MISVGIRELKTHLSQYIDLVKQGENVLITEHNKVVAELKFPEPESSIISENHKILKKLVDEGKIIPPKRKREIIRPKEKITIKQKDWWHLYQESKEN</sequence>
<evidence type="ECO:0000313" key="3">
    <source>
        <dbReference type="EMBL" id="TGL61536.1"/>
    </source>
</evidence>
<protein>
    <recommendedName>
        <fullName evidence="2">Antitoxin</fullName>
    </recommendedName>
</protein>
<evidence type="ECO:0000313" key="4">
    <source>
        <dbReference type="Proteomes" id="UP000297693"/>
    </source>
</evidence>
<evidence type="ECO:0000256" key="2">
    <source>
        <dbReference type="RuleBase" id="RU362080"/>
    </source>
</evidence>
<dbReference type="InterPro" id="IPR051416">
    <property type="entry name" value="phD-YefM_TA_antitoxins"/>
</dbReference>
<dbReference type="InterPro" id="IPR006442">
    <property type="entry name" value="Antitoxin_Phd/YefM"/>
</dbReference>
<name>A0A4R9K7W3_9LEPT</name>
<dbReference type="Proteomes" id="UP000297693">
    <property type="component" value="Unassembled WGS sequence"/>
</dbReference>
<evidence type="ECO:0000256" key="1">
    <source>
        <dbReference type="ARBA" id="ARBA00009981"/>
    </source>
</evidence>